<evidence type="ECO:0000313" key="1">
    <source>
        <dbReference type="EMBL" id="RKR96875.1"/>
    </source>
</evidence>
<name>A0A315SE03_WILMA</name>
<accession>A0A495K7X0</accession>
<dbReference type="AlphaFoldDB" id="A0A315SE03"/>
<gene>
    <name evidence="1" type="ORF">DFJ75_3737</name>
</gene>
<accession>A0A315SE03</accession>
<dbReference type="Proteomes" id="UP000274762">
    <property type="component" value="Unassembled WGS sequence"/>
</dbReference>
<reference evidence="1 2" key="1">
    <citation type="submission" date="2018-10" db="EMBL/GenBank/DDBJ databases">
        <title>Sequencing the genomes of 1000 actinobacteria strains.</title>
        <authorList>
            <person name="Klenk H.-P."/>
        </authorList>
    </citation>
    <scope>NUCLEOTIDE SEQUENCE [LARGE SCALE GENOMIC DNA]</scope>
    <source>
        <strain evidence="1 2">DSM 44343</strain>
    </source>
</reference>
<protein>
    <submittedName>
        <fullName evidence="1">Uncharacterized protein</fullName>
    </submittedName>
</protein>
<sequence>MRYGVVAACESLRPVSSRLPMHESKDFFR</sequence>
<evidence type="ECO:0000313" key="2">
    <source>
        <dbReference type="Proteomes" id="UP000274762"/>
    </source>
</evidence>
<proteinExistence type="predicted"/>
<dbReference type="EMBL" id="RBKV01000001">
    <property type="protein sequence ID" value="RKR96875.1"/>
    <property type="molecule type" value="Genomic_DNA"/>
</dbReference>
<organism evidence="1 2">
    <name type="scientific">Williamsia marianensis</name>
    <dbReference type="NCBI Taxonomy" id="85044"/>
    <lineage>
        <taxon>Bacteria</taxon>
        <taxon>Bacillati</taxon>
        <taxon>Actinomycetota</taxon>
        <taxon>Actinomycetes</taxon>
        <taxon>Mycobacteriales</taxon>
        <taxon>Nocardiaceae</taxon>
        <taxon>Williamsia</taxon>
    </lineage>
</organism>
<comment type="caution">
    <text evidence="1">The sequence shown here is derived from an EMBL/GenBank/DDBJ whole genome shotgun (WGS) entry which is preliminary data.</text>
</comment>